<keyword evidence="1" id="KW-0812">Transmembrane</keyword>
<feature type="transmembrane region" description="Helical" evidence="1">
    <location>
        <begin position="128"/>
        <end position="148"/>
    </location>
</feature>
<dbReference type="Proteomes" id="UP000299102">
    <property type="component" value="Unassembled WGS sequence"/>
</dbReference>
<dbReference type="AlphaFoldDB" id="A0A4C1WJF7"/>
<evidence type="ECO:0000313" key="2">
    <source>
        <dbReference type="EMBL" id="GBP50264.1"/>
    </source>
</evidence>
<name>A0A4C1WJF7_EUMVA</name>
<keyword evidence="1" id="KW-0472">Membrane</keyword>
<gene>
    <name evidence="2" type="ORF">EVAR_88100_1</name>
</gene>
<organism evidence="2 3">
    <name type="scientific">Eumeta variegata</name>
    <name type="common">Bagworm moth</name>
    <name type="synonym">Eumeta japonica</name>
    <dbReference type="NCBI Taxonomy" id="151549"/>
    <lineage>
        <taxon>Eukaryota</taxon>
        <taxon>Metazoa</taxon>
        <taxon>Ecdysozoa</taxon>
        <taxon>Arthropoda</taxon>
        <taxon>Hexapoda</taxon>
        <taxon>Insecta</taxon>
        <taxon>Pterygota</taxon>
        <taxon>Neoptera</taxon>
        <taxon>Endopterygota</taxon>
        <taxon>Lepidoptera</taxon>
        <taxon>Glossata</taxon>
        <taxon>Ditrysia</taxon>
        <taxon>Tineoidea</taxon>
        <taxon>Psychidae</taxon>
        <taxon>Oiketicinae</taxon>
        <taxon>Eumeta</taxon>
    </lineage>
</organism>
<proteinExistence type="predicted"/>
<evidence type="ECO:0000313" key="3">
    <source>
        <dbReference type="Proteomes" id="UP000299102"/>
    </source>
</evidence>
<accession>A0A4C1WJF7</accession>
<keyword evidence="3" id="KW-1185">Reference proteome</keyword>
<reference evidence="2 3" key="1">
    <citation type="journal article" date="2019" name="Commun. Biol.">
        <title>The bagworm genome reveals a unique fibroin gene that provides high tensile strength.</title>
        <authorList>
            <person name="Kono N."/>
            <person name="Nakamura H."/>
            <person name="Ohtoshi R."/>
            <person name="Tomita M."/>
            <person name="Numata K."/>
            <person name="Arakawa K."/>
        </authorList>
    </citation>
    <scope>NUCLEOTIDE SEQUENCE [LARGE SCALE GENOMIC DNA]</scope>
</reference>
<evidence type="ECO:0000256" key="1">
    <source>
        <dbReference type="SAM" id="Phobius"/>
    </source>
</evidence>
<sequence length="159" mass="17433">MYYYQCCTGGGVPWSNWLRHVYGPSRPVRNHTFTEYRRGVTASAVGSMSESSGGPLHHLSPPSIRYPIPTQEAIDVLVAPLEMRVSVGGGDHLTLCEFSAHNPPPRLTLPQSFCLRSKGLGPQPLHRLLTAVVFSAMTTFAIVGSMCFPRHGALWFHSA</sequence>
<dbReference type="EMBL" id="BGZK01000561">
    <property type="protein sequence ID" value="GBP50264.1"/>
    <property type="molecule type" value="Genomic_DNA"/>
</dbReference>
<comment type="caution">
    <text evidence="2">The sequence shown here is derived from an EMBL/GenBank/DDBJ whole genome shotgun (WGS) entry which is preliminary data.</text>
</comment>
<keyword evidence="1" id="KW-1133">Transmembrane helix</keyword>
<protein>
    <submittedName>
        <fullName evidence="2">Uncharacterized protein</fullName>
    </submittedName>
</protein>